<dbReference type="GO" id="GO:0016705">
    <property type="term" value="F:oxidoreductase activity, acting on paired donors, with incorporation or reduction of molecular oxygen"/>
    <property type="evidence" value="ECO:0007669"/>
    <property type="project" value="InterPro"/>
</dbReference>
<evidence type="ECO:0000256" key="1">
    <source>
        <dbReference type="ARBA" id="ARBA00004167"/>
    </source>
</evidence>
<evidence type="ECO:0000256" key="4">
    <source>
        <dbReference type="ARBA" id="ARBA00022692"/>
    </source>
</evidence>
<keyword evidence="6 13" id="KW-1133">Transmembrane helix</keyword>
<sequence>MEVKLNSTTESINRCIDFAAVIIVYLLVWRVVNYVWLRPRRLERQLRTQGFDGNPYRLWYGDLKDLNRMLAAAQSKPINVDDDILPYVLPFHHHIIQKYGKRCFMWNGPNPRILITDPNLIREVMQKYEVFRKMSINPLNRLLITGIVVREEEQWIKHRRILNPAFTVVKIKVMVPIMHISCGELVEKWQKMMSDKGSQEVDVWPYLTNLTADIISRTAFGSNYEQGKMIFQLQREQAKNVSKLNRSMYIPGWRFLPTKTNKRMKEIDRQVQAVMRGIIHRREEAMKAGENKANDLLGMLLESNSKEVEENGNRKEMGISIENVIEECKLFYFAGQETTSNLLVWTMVMLSIHQNWQIQAREEVLMVFGKNKPNFDGILHLKKVNMILHEVLRLYPPATMLIRATHEKIKLGDITLTPGMEILLPIILVHRDKELWGDDAKEFKPERFSQGVAKAAKSQFASFFPFGLGPRICIGQNFAMVEAKLALAMILQHFRFELSSSYEHAPVPVLTMQPKYGAKIMLHQI</sequence>
<comment type="caution">
    <text evidence="14">The sequence shown here is derived from an EMBL/GenBank/DDBJ whole genome shotgun (WGS) entry which is preliminary data.</text>
</comment>
<evidence type="ECO:0000256" key="3">
    <source>
        <dbReference type="ARBA" id="ARBA00022617"/>
    </source>
</evidence>
<dbReference type="GO" id="GO:0005506">
    <property type="term" value="F:iron ion binding"/>
    <property type="evidence" value="ECO:0007669"/>
    <property type="project" value="InterPro"/>
</dbReference>
<dbReference type="PRINTS" id="PR00463">
    <property type="entry name" value="EP450I"/>
</dbReference>
<dbReference type="AlphaFoldDB" id="A0AAV6Y0P3"/>
<feature type="transmembrane region" description="Helical" evidence="13">
    <location>
        <begin position="18"/>
        <end position="37"/>
    </location>
</feature>
<keyword evidence="8 11" id="KW-0408">Iron</keyword>
<dbReference type="GO" id="GO:0020037">
    <property type="term" value="F:heme binding"/>
    <property type="evidence" value="ECO:0007669"/>
    <property type="project" value="InterPro"/>
</dbReference>
<dbReference type="GO" id="GO:0004497">
    <property type="term" value="F:monooxygenase activity"/>
    <property type="evidence" value="ECO:0007669"/>
    <property type="project" value="UniProtKB-KW"/>
</dbReference>
<evidence type="ECO:0008006" key="16">
    <source>
        <dbReference type="Google" id="ProtNLM"/>
    </source>
</evidence>
<evidence type="ECO:0000256" key="7">
    <source>
        <dbReference type="ARBA" id="ARBA00023002"/>
    </source>
</evidence>
<dbReference type="FunFam" id="1.10.630.10:FF:000029">
    <property type="entry name" value="Cytochrome P450 734A1"/>
    <property type="match status" value="1"/>
</dbReference>
<dbReference type="Gene3D" id="1.10.630.10">
    <property type="entry name" value="Cytochrome P450"/>
    <property type="match status" value="1"/>
</dbReference>
<keyword evidence="7 12" id="KW-0560">Oxidoreductase</keyword>
<accession>A0AAV6Y0P3</accession>
<evidence type="ECO:0000256" key="12">
    <source>
        <dbReference type="RuleBase" id="RU000461"/>
    </source>
</evidence>
<organism evidence="14 15">
    <name type="scientific">Buddleja alternifolia</name>
    <dbReference type="NCBI Taxonomy" id="168488"/>
    <lineage>
        <taxon>Eukaryota</taxon>
        <taxon>Viridiplantae</taxon>
        <taxon>Streptophyta</taxon>
        <taxon>Embryophyta</taxon>
        <taxon>Tracheophyta</taxon>
        <taxon>Spermatophyta</taxon>
        <taxon>Magnoliopsida</taxon>
        <taxon>eudicotyledons</taxon>
        <taxon>Gunneridae</taxon>
        <taxon>Pentapetalae</taxon>
        <taxon>asterids</taxon>
        <taxon>lamiids</taxon>
        <taxon>Lamiales</taxon>
        <taxon>Scrophulariaceae</taxon>
        <taxon>Buddlejeae</taxon>
        <taxon>Buddleja</taxon>
    </lineage>
</organism>
<dbReference type="InterPro" id="IPR036396">
    <property type="entry name" value="Cyt_P450_sf"/>
</dbReference>
<dbReference type="InterPro" id="IPR001128">
    <property type="entry name" value="Cyt_P450"/>
</dbReference>
<dbReference type="Proteomes" id="UP000826271">
    <property type="component" value="Unassembled WGS sequence"/>
</dbReference>
<evidence type="ECO:0000313" key="14">
    <source>
        <dbReference type="EMBL" id="KAG8386502.1"/>
    </source>
</evidence>
<comment type="cofactor">
    <cofactor evidence="11">
        <name>heme</name>
        <dbReference type="ChEBI" id="CHEBI:30413"/>
    </cofactor>
</comment>
<dbReference type="PROSITE" id="PS00086">
    <property type="entry name" value="CYTOCHROME_P450"/>
    <property type="match status" value="1"/>
</dbReference>
<reference evidence="14" key="1">
    <citation type="submission" date="2019-10" db="EMBL/GenBank/DDBJ databases">
        <authorList>
            <person name="Zhang R."/>
            <person name="Pan Y."/>
            <person name="Wang J."/>
            <person name="Ma R."/>
            <person name="Yu S."/>
        </authorList>
    </citation>
    <scope>NUCLEOTIDE SEQUENCE</scope>
    <source>
        <strain evidence="14">LA-IB0</strain>
        <tissue evidence="14">Leaf</tissue>
    </source>
</reference>
<dbReference type="PANTHER" id="PTHR24282:SF255">
    <property type="entry name" value="CYTOCHROME P450 72A11-RELATED"/>
    <property type="match status" value="1"/>
</dbReference>
<keyword evidence="5 11" id="KW-0479">Metal-binding</keyword>
<name>A0AAV6Y0P3_9LAMI</name>
<dbReference type="PANTHER" id="PTHR24282">
    <property type="entry name" value="CYTOCHROME P450 FAMILY MEMBER"/>
    <property type="match status" value="1"/>
</dbReference>
<feature type="binding site" description="axial binding residue" evidence="11">
    <location>
        <position position="473"/>
    </location>
    <ligand>
        <name>heme</name>
        <dbReference type="ChEBI" id="CHEBI:30413"/>
    </ligand>
    <ligandPart>
        <name>Fe</name>
        <dbReference type="ChEBI" id="CHEBI:18248"/>
    </ligandPart>
</feature>
<keyword evidence="10 13" id="KW-0472">Membrane</keyword>
<keyword evidence="15" id="KW-1185">Reference proteome</keyword>
<dbReference type="InterPro" id="IPR017972">
    <property type="entry name" value="Cyt_P450_CS"/>
</dbReference>
<evidence type="ECO:0000256" key="10">
    <source>
        <dbReference type="ARBA" id="ARBA00023136"/>
    </source>
</evidence>
<evidence type="ECO:0000313" key="15">
    <source>
        <dbReference type="Proteomes" id="UP000826271"/>
    </source>
</evidence>
<dbReference type="GO" id="GO:0016020">
    <property type="term" value="C:membrane"/>
    <property type="evidence" value="ECO:0007669"/>
    <property type="project" value="UniProtKB-SubCell"/>
</dbReference>
<protein>
    <recommendedName>
        <fullName evidence="16">Cytochrome P450</fullName>
    </recommendedName>
</protein>
<evidence type="ECO:0000256" key="6">
    <source>
        <dbReference type="ARBA" id="ARBA00022989"/>
    </source>
</evidence>
<evidence type="ECO:0000256" key="13">
    <source>
        <dbReference type="SAM" id="Phobius"/>
    </source>
</evidence>
<dbReference type="InterPro" id="IPR050665">
    <property type="entry name" value="Cytochrome_P450_Monooxygen"/>
</dbReference>
<evidence type="ECO:0000256" key="8">
    <source>
        <dbReference type="ARBA" id="ARBA00023004"/>
    </source>
</evidence>
<dbReference type="PRINTS" id="PR00385">
    <property type="entry name" value="P450"/>
</dbReference>
<comment type="subcellular location">
    <subcellularLocation>
        <location evidence="1">Membrane</location>
        <topology evidence="1">Single-pass membrane protein</topology>
    </subcellularLocation>
</comment>
<evidence type="ECO:0000256" key="11">
    <source>
        <dbReference type="PIRSR" id="PIRSR602401-1"/>
    </source>
</evidence>
<evidence type="ECO:0000256" key="9">
    <source>
        <dbReference type="ARBA" id="ARBA00023033"/>
    </source>
</evidence>
<evidence type="ECO:0000256" key="5">
    <source>
        <dbReference type="ARBA" id="ARBA00022723"/>
    </source>
</evidence>
<keyword evidence="3 11" id="KW-0349">Heme</keyword>
<keyword evidence="4 13" id="KW-0812">Transmembrane</keyword>
<keyword evidence="9 12" id="KW-0503">Monooxygenase</keyword>
<comment type="similarity">
    <text evidence="2 12">Belongs to the cytochrome P450 family.</text>
</comment>
<gene>
    <name evidence="14" type="ORF">BUALT_Bualt03G0155200</name>
</gene>
<dbReference type="SUPFAM" id="SSF48264">
    <property type="entry name" value="Cytochrome P450"/>
    <property type="match status" value="1"/>
</dbReference>
<evidence type="ECO:0000256" key="2">
    <source>
        <dbReference type="ARBA" id="ARBA00010617"/>
    </source>
</evidence>
<dbReference type="Pfam" id="PF00067">
    <property type="entry name" value="p450"/>
    <property type="match status" value="1"/>
</dbReference>
<dbReference type="GO" id="GO:0009753">
    <property type="term" value="P:response to jasmonic acid"/>
    <property type="evidence" value="ECO:0007669"/>
    <property type="project" value="UniProtKB-ARBA"/>
</dbReference>
<dbReference type="EMBL" id="WHWC01000003">
    <property type="protein sequence ID" value="KAG8386502.1"/>
    <property type="molecule type" value="Genomic_DNA"/>
</dbReference>
<proteinExistence type="inferred from homology"/>
<dbReference type="InterPro" id="IPR002401">
    <property type="entry name" value="Cyt_P450_E_grp-I"/>
</dbReference>
<dbReference type="GO" id="GO:0009820">
    <property type="term" value="P:alkaloid metabolic process"/>
    <property type="evidence" value="ECO:0007669"/>
    <property type="project" value="UniProtKB-ARBA"/>
</dbReference>